<dbReference type="SMART" id="SM00248">
    <property type="entry name" value="ANK"/>
    <property type="match status" value="5"/>
</dbReference>
<dbReference type="Proteomes" id="UP001234581">
    <property type="component" value="Unassembled WGS sequence"/>
</dbReference>
<comment type="caution">
    <text evidence="5">The sequence shown here is derived from an EMBL/GenBank/DDBJ whole genome shotgun (WGS) entry which is preliminary data.</text>
</comment>
<accession>A0AAD7Y4E9</accession>
<feature type="compositionally biased region" description="Low complexity" evidence="4">
    <location>
        <begin position="1"/>
        <end position="14"/>
    </location>
</feature>
<evidence type="ECO:0000256" key="1">
    <source>
        <dbReference type="ARBA" id="ARBA00022737"/>
    </source>
</evidence>
<dbReference type="InterPro" id="IPR002110">
    <property type="entry name" value="Ankyrin_rpt"/>
</dbReference>
<feature type="region of interest" description="Disordered" evidence="4">
    <location>
        <begin position="1"/>
        <end position="32"/>
    </location>
</feature>
<feature type="region of interest" description="Disordered" evidence="4">
    <location>
        <begin position="269"/>
        <end position="366"/>
    </location>
</feature>
<keyword evidence="6" id="KW-1185">Reference proteome</keyword>
<evidence type="ECO:0008006" key="7">
    <source>
        <dbReference type="Google" id="ProtNLM"/>
    </source>
</evidence>
<feature type="compositionally biased region" description="Polar residues" evidence="4">
    <location>
        <begin position="269"/>
        <end position="291"/>
    </location>
</feature>
<feature type="repeat" description="ANK" evidence="3">
    <location>
        <begin position="578"/>
        <end position="601"/>
    </location>
</feature>
<dbReference type="GeneID" id="83208240"/>
<keyword evidence="2 3" id="KW-0040">ANK repeat</keyword>
<dbReference type="AlphaFoldDB" id="A0AAD7Y4E9"/>
<dbReference type="InterPro" id="IPR050776">
    <property type="entry name" value="Ank_Repeat/CDKN_Inhibitor"/>
</dbReference>
<feature type="compositionally biased region" description="Basic and acidic residues" evidence="4">
    <location>
        <begin position="23"/>
        <end position="32"/>
    </location>
</feature>
<sequence>MTPSSVSESSSLESINVATNMTKRHESMLPPEKEERLFRSPKEMINDLLQQVEQTELRHAMRVEIKRLLTDHERLVSMLQQRSELLEHENDELRHASQEHQRRYEKAVREMQFFKRKYEHHRQQQEEQRPRRSLSIDSRTSSEQQQQQQQPSHATSTAGVGAFPLTPTSPQPIPEEPQDPSSSTTATTTTTTNNNNNKTASITLFCPPPYDAAELARMAKSPIPGPATLPSCVDHPQRAFGDAPQRTFGDVPPYQPAVVYRVRQNSTAASVHSTQSSSTEGANTIASQGTKSTVSTVSSVPSSASSASSSSSSSSAGGDKARKKQSWQQQQQPVNLPTPSTTTNTTTTMSPNTVHSVPMTPVRSSTATNGYTGASLIQQRRVDPLIFGGSDGLWDTIAKSKGSDATVEKIISNFLRRGGSPNTSKQSGSANAVKYGYGMIHALIVTKAPGSLDLLLQQGANPNVMTLSQIEDDKVTPCYLAAEVGWLTGLQKLVQAGGDLVAARGAGIKNKTALHVAAEHCHAAVVEYIVNVTQGALNLEEDSQGATVLHYACASGHTDLVSFLARSCQIPVNQPDHRGELPLHWAARHGRLEVVTLLVERCGCDVNAYVPRKVGTPLDLAKAGSQRRLVDYLKGLGALTGKKMDRRREEENENEGYLENKFAKNGFAGFFVGGEEDVDFF</sequence>
<dbReference type="Gene3D" id="1.25.40.20">
    <property type="entry name" value="Ankyrin repeat-containing domain"/>
    <property type="match status" value="1"/>
</dbReference>
<organism evidence="5 6">
    <name type="scientific">Lichtheimia ornata</name>
    <dbReference type="NCBI Taxonomy" id="688661"/>
    <lineage>
        <taxon>Eukaryota</taxon>
        <taxon>Fungi</taxon>
        <taxon>Fungi incertae sedis</taxon>
        <taxon>Mucoromycota</taxon>
        <taxon>Mucoromycotina</taxon>
        <taxon>Mucoromycetes</taxon>
        <taxon>Mucorales</taxon>
        <taxon>Lichtheimiaceae</taxon>
        <taxon>Lichtheimia</taxon>
    </lineage>
</organism>
<dbReference type="RefSeq" id="XP_058348487.1">
    <property type="nucleotide sequence ID" value="XM_058480923.1"/>
</dbReference>
<feature type="repeat" description="ANK" evidence="3">
    <location>
        <begin position="544"/>
        <end position="564"/>
    </location>
</feature>
<dbReference type="PROSITE" id="PS50297">
    <property type="entry name" value="ANK_REP_REGION"/>
    <property type="match status" value="2"/>
</dbReference>
<gene>
    <name evidence="5" type="ORF">O0I10_000819</name>
</gene>
<evidence type="ECO:0000313" key="5">
    <source>
        <dbReference type="EMBL" id="KAJ8663575.1"/>
    </source>
</evidence>
<feature type="compositionally biased region" description="Low complexity" evidence="4">
    <location>
        <begin position="181"/>
        <end position="200"/>
    </location>
</feature>
<dbReference type="PROSITE" id="PS50088">
    <property type="entry name" value="ANK_REPEAT"/>
    <property type="match status" value="2"/>
</dbReference>
<evidence type="ECO:0000256" key="3">
    <source>
        <dbReference type="PROSITE-ProRule" id="PRU00023"/>
    </source>
</evidence>
<feature type="compositionally biased region" description="Basic and acidic residues" evidence="4">
    <location>
        <begin position="121"/>
        <end position="130"/>
    </location>
</feature>
<evidence type="ECO:0000256" key="4">
    <source>
        <dbReference type="SAM" id="MobiDB-lite"/>
    </source>
</evidence>
<dbReference type="SUPFAM" id="SSF48403">
    <property type="entry name" value="Ankyrin repeat"/>
    <property type="match status" value="1"/>
</dbReference>
<dbReference type="PANTHER" id="PTHR24201">
    <property type="entry name" value="ANK_REP_REGION DOMAIN-CONTAINING PROTEIN"/>
    <property type="match status" value="1"/>
</dbReference>
<reference evidence="5 6" key="1">
    <citation type="submission" date="2023-03" db="EMBL/GenBank/DDBJ databases">
        <title>Genome sequence of Lichtheimia ornata CBS 291.66.</title>
        <authorList>
            <person name="Mohabir J.T."/>
            <person name="Shea T.P."/>
            <person name="Kurbessoian T."/>
            <person name="Berby B."/>
            <person name="Fontaine J."/>
            <person name="Livny J."/>
            <person name="Gnirke A."/>
            <person name="Stajich J.E."/>
            <person name="Cuomo C.A."/>
        </authorList>
    </citation>
    <scope>NUCLEOTIDE SEQUENCE [LARGE SCALE GENOMIC DNA]</scope>
    <source>
        <strain evidence="5">CBS 291.66</strain>
    </source>
</reference>
<proteinExistence type="predicted"/>
<protein>
    <recommendedName>
        <fullName evidence="7">Ankyrin</fullName>
    </recommendedName>
</protein>
<evidence type="ECO:0000313" key="6">
    <source>
        <dbReference type="Proteomes" id="UP001234581"/>
    </source>
</evidence>
<evidence type="ECO:0000256" key="2">
    <source>
        <dbReference type="ARBA" id="ARBA00023043"/>
    </source>
</evidence>
<feature type="region of interest" description="Disordered" evidence="4">
    <location>
        <begin position="227"/>
        <end position="251"/>
    </location>
</feature>
<feature type="region of interest" description="Disordered" evidence="4">
    <location>
        <begin position="117"/>
        <end position="200"/>
    </location>
</feature>
<dbReference type="InterPro" id="IPR036770">
    <property type="entry name" value="Ankyrin_rpt-contain_sf"/>
</dbReference>
<dbReference type="EMBL" id="JARTCD010000002">
    <property type="protein sequence ID" value="KAJ8663575.1"/>
    <property type="molecule type" value="Genomic_DNA"/>
</dbReference>
<feature type="compositionally biased region" description="Low complexity" evidence="4">
    <location>
        <begin position="292"/>
        <end position="316"/>
    </location>
</feature>
<keyword evidence="1" id="KW-0677">Repeat</keyword>
<dbReference type="Pfam" id="PF12796">
    <property type="entry name" value="Ank_2"/>
    <property type="match status" value="1"/>
</dbReference>
<name>A0AAD7Y4E9_9FUNG</name>
<feature type="compositionally biased region" description="Low complexity" evidence="4">
    <location>
        <begin position="328"/>
        <end position="353"/>
    </location>
</feature>